<name>A0AAJ0CYL2_9HYPO</name>
<keyword evidence="1" id="KW-0689">Ribosomal protein</keyword>
<evidence type="ECO:0000313" key="2">
    <source>
        <dbReference type="Proteomes" id="UP001251528"/>
    </source>
</evidence>
<organism evidence="1 2">
    <name type="scientific">Conoideocrella luteorostrata</name>
    <dbReference type="NCBI Taxonomy" id="1105319"/>
    <lineage>
        <taxon>Eukaryota</taxon>
        <taxon>Fungi</taxon>
        <taxon>Dikarya</taxon>
        <taxon>Ascomycota</taxon>
        <taxon>Pezizomycotina</taxon>
        <taxon>Sordariomycetes</taxon>
        <taxon>Hypocreomycetidae</taxon>
        <taxon>Hypocreales</taxon>
        <taxon>Clavicipitaceae</taxon>
        <taxon>Conoideocrella</taxon>
    </lineage>
</organism>
<dbReference type="PANTHER" id="PTHR14614">
    <property type="entry name" value="HEPATOCELLULAR CARCINOMA-ASSOCIATED ANTIGEN"/>
    <property type="match status" value="1"/>
</dbReference>
<dbReference type="GO" id="GO:0005829">
    <property type="term" value="C:cytosol"/>
    <property type="evidence" value="ECO:0007669"/>
    <property type="project" value="TreeGrafter"/>
</dbReference>
<dbReference type="GO" id="GO:0032259">
    <property type="term" value="P:methylation"/>
    <property type="evidence" value="ECO:0007669"/>
    <property type="project" value="UniProtKB-KW"/>
</dbReference>
<dbReference type="InterPro" id="IPR029063">
    <property type="entry name" value="SAM-dependent_MTases_sf"/>
</dbReference>
<dbReference type="PANTHER" id="PTHR14614:SF109">
    <property type="entry name" value="RIBOSOMAL LYSINE N-METHYLTRANSFERASE 5"/>
    <property type="match status" value="1"/>
</dbReference>
<keyword evidence="1" id="KW-0687">Ribonucleoprotein</keyword>
<dbReference type="Proteomes" id="UP001251528">
    <property type="component" value="Unassembled WGS sequence"/>
</dbReference>
<dbReference type="GO" id="GO:0032991">
    <property type="term" value="C:protein-containing complex"/>
    <property type="evidence" value="ECO:0007669"/>
    <property type="project" value="TreeGrafter"/>
</dbReference>
<accession>A0AAJ0CYL2</accession>
<proteinExistence type="predicted"/>
<evidence type="ECO:0000313" key="1">
    <source>
        <dbReference type="EMBL" id="KAK2616427.1"/>
    </source>
</evidence>
<keyword evidence="1" id="KW-0489">Methyltransferase</keyword>
<dbReference type="Gene3D" id="3.40.50.150">
    <property type="entry name" value="Vaccinia Virus protein VP39"/>
    <property type="match status" value="1"/>
</dbReference>
<protein>
    <submittedName>
        <fullName evidence="1">Ribosomal protein lysine methyltransferase</fullName>
    </submittedName>
</protein>
<dbReference type="InterPro" id="IPR019410">
    <property type="entry name" value="Methyltransf_16"/>
</dbReference>
<dbReference type="EMBL" id="JASWJB010000006">
    <property type="protein sequence ID" value="KAK2616427.1"/>
    <property type="molecule type" value="Genomic_DNA"/>
</dbReference>
<dbReference type="Pfam" id="PF10294">
    <property type="entry name" value="Methyltransf_16"/>
    <property type="match status" value="1"/>
</dbReference>
<dbReference type="SUPFAM" id="SSF53335">
    <property type="entry name" value="S-adenosyl-L-methionine-dependent methyltransferases"/>
    <property type="match status" value="1"/>
</dbReference>
<sequence length="300" mass="32785">MPLEELLPYLEDEIQDPDEETFLLYSNPVISQNLGFIDPKAETLEVNLSGRDLTIHQSPAVLGSTRAGGTTGAVLWKVAPLFAEWLASPKNPLFSTILGASSTLLELGCGISPLNAFAAAPRIAQYVLSDQPYVQKLVNQNLLANPMPAVGKAARPGLKRKPSASTGMQNIQFRVLDWEQDQVTTSLAAPSCSFDAVVATDCVYNYALVEPFVQTCVDVCMLKQQQREADGRVGSGQEFGLHPCVCVVAQHLRNDDVFRSWLAAFRERFRVWRVREDVVPGLGAKDGFVVHVGVLRGDDS</sequence>
<dbReference type="GO" id="GO:0005840">
    <property type="term" value="C:ribosome"/>
    <property type="evidence" value="ECO:0007669"/>
    <property type="project" value="UniProtKB-KW"/>
</dbReference>
<comment type="caution">
    <text evidence="1">The sequence shown here is derived from an EMBL/GenBank/DDBJ whole genome shotgun (WGS) entry which is preliminary data.</text>
</comment>
<dbReference type="AlphaFoldDB" id="A0AAJ0CYL2"/>
<dbReference type="GO" id="GO:0008757">
    <property type="term" value="F:S-adenosylmethionine-dependent methyltransferase activity"/>
    <property type="evidence" value="ECO:0007669"/>
    <property type="project" value="UniProtKB-ARBA"/>
</dbReference>
<gene>
    <name evidence="1" type="primary">RKM5</name>
    <name evidence="1" type="ORF">QQS21_000669</name>
</gene>
<keyword evidence="1" id="KW-0808">Transferase</keyword>
<reference evidence="1" key="1">
    <citation type="submission" date="2023-06" db="EMBL/GenBank/DDBJ databases">
        <title>Conoideocrella luteorostrata (Hypocreales: Clavicipitaceae), a potential biocontrol fungus for elongate hemlock scale in United States Christmas tree production areas.</title>
        <authorList>
            <person name="Barrett H."/>
            <person name="Lovett B."/>
            <person name="Macias A.M."/>
            <person name="Stajich J.E."/>
            <person name="Kasson M.T."/>
        </authorList>
    </citation>
    <scope>NUCLEOTIDE SEQUENCE</scope>
    <source>
        <strain evidence="1">ARSEF 14590</strain>
    </source>
</reference>
<keyword evidence="2" id="KW-1185">Reference proteome</keyword>